<dbReference type="EMBL" id="CP016076">
    <property type="protein sequence ID" value="APU14251.1"/>
    <property type="molecule type" value="Genomic_DNA"/>
</dbReference>
<evidence type="ECO:0000256" key="2">
    <source>
        <dbReference type="ARBA" id="ARBA00022448"/>
    </source>
</evidence>
<name>A0AAC9LAZ4_9PSEU</name>
<keyword evidence="2" id="KW-0813">Transport</keyword>
<keyword evidence="3" id="KW-1003">Cell membrane</keyword>
<keyword evidence="4 7" id="KW-0812">Transmembrane</keyword>
<feature type="transmembrane region" description="Helical" evidence="7">
    <location>
        <begin position="20"/>
        <end position="42"/>
    </location>
</feature>
<feature type="transmembrane region" description="Helical" evidence="7">
    <location>
        <begin position="412"/>
        <end position="431"/>
    </location>
</feature>
<proteinExistence type="predicted"/>
<dbReference type="AlphaFoldDB" id="A0AAC9LAZ4"/>
<feature type="transmembrane region" description="Helical" evidence="7">
    <location>
        <begin position="369"/>
        <end position="391"/>
    </location>
</feature>
<dbReference type="InterPro" id="IPR020846">
    <property type="entry name" value="MFS_dom"/>
</dbReference>
<feature type="domain" description="Major facilitator superfamily (MFS) profile" evidence="8">
    <location>
        <begin position="21"/>
        <end position="463"/>
    </location>
</feature>
<feature type="transmembrane region" description="Helical" evidence="7">
    <location>
        <begin position="437"/>
        <end position="457"/>
    </location>
</feature>
<evidence type="ECO:0000259" key="8">
    <source>
        <dbReference type="PROSITE" id="PS50850"/>
    </source>
</evidence>
<dbReference type="InterPro" id="IPR036259">
    <property type="entry name" value="MFS_trans_sf"/>
</dbReference>
<feature type="transmembrane region" description="Helical" evidence="7">
    <location>
        <begin position="88"/>
        <end position="113"/>
    </location>
</feature>
<feature type="transmembrane region" description="Helical" evidence="7">
    <location>
        <begin position="233"/>
        <end position="254"/>
    </location>
</feature>
<keyword evidence="10" id="KW-1185">Reference proteome</keyword>
<evidence type="ECO:0000256" key="1">
    <source>
        <dbReference type="ARBA" id="ARBA00004651"/>
    </source>
</evidence>
<comment type="subcellular location">
    <subcellularLocation>
        <location evidence="1">Cell membrane</location>
        <topology evidence="1">Multi-pass membrane protein</topology>
    </subcellularLocation>
</comment>
<feature type="transmembrane region" description="Helical" evidence="7">
    <location>
        <begin position="307"/>
        <end position="328"/>
    </location>
</feature>
<dbReference type="PANTHER" id="PTHR42718:SF46">
    <property type="entry name" value="BLR6921 PROTEIN"/>
    <property type="match status" value="1"/>
</dbReference>
<evidence type="ECO:0000313" key="9">
    <source>
        <dbReference type="EMBL" id="APU14251.1"/>
    </source>
</evidence>
<dbReference type="Gene3D" id="1.20.1250.20">
    <property type="entry name" value="MFS general substrate transporter like domains"/>
    <property type="match status" value="1"/>
</dbReference>
<sequence length="472" mass="47612">MSNDTATTTVPARPRVPRGVAMAGLATSTFLVVLSTAMVNLAGPAIREGLGLSAAELTVVASSYLVSLAGLLLLGGRLADLLGPRRTFLAAMSVYLVASVGSALAATGPALIIGRIGQGIGAAVLMPSALALLLALYPSPTERTRVMGVWGVVTGIGSLLGVFFGGTLTELLGWQSVFWTPVPFGVISAILVACAVPAFPGRPGRFDVLGAITITVGVSALALSMILAAEVGWAAPGTLIGLGIGIASLATFVITENRCSHPLVPLGVFRTRPVVMASSVMMMLGATMTSLLFFLPLYQQEVLGMTALATGLAQVPFAAMIIAGSAASPLLAKRIGPDRSLRTALALLLTGLLWLALNPTTSGLSVSLIGAFLLLGSGFGLGTINATTMAVRDSKEGESGLVSGLISTAQQLGGAIGLAALAGIAIGSAGADGDISFTTAFLALTVLILVAFAISLVPPARTRPTQATTGMH</sequence>
<gene>
    <name evidence="9" type="ORF">UA74_10955</name>
</gene>
<reference evidence="10" key="1">
    <citation type="submission" date="2016-06" db="EMBL/GenBank/DDBJ databases">
        <title>Complete genome sequence of Actinoalloteichus fjordicus DSM 46855 (=ADI127-17), type strain of the new species Actinoalloteichus fjordicus.</title>
        <authorList>
            <person name="Ruckert C."/>
            <person name="Nouioui I."/>
            <person name="Willmese J."/>
            <person name="van Wezel G."/>
            <person name="Klenk H.-P."/>
            <person name="Kalinowski J."/>
            <person name="Zotchev S.B."/>
        </authorList>
    </citation>
    <scope>NUCLEOTIDE SEQUENCE [LARGE SCALE GENOMIC DNA]</scope>
    <source>
        <strain evidence="10">ADI127-7</strain>
    </source>
</reference>
<dbReference type="Proteomes" id="UP000185511">
    <property type="component" value="Chromosome"/>
</dbReference>
<dbReference type="GO" id="GO:0022857">
    <property type="term" value="F:transmembrane transporter activity"/>
    <property type="evidence" value="ECO:0007669"/>
    <property type="project" value="InterPro"/>
</dbReference>
<dbReference type="PANTHER" id="PTHR42718">
    <property type="entry name" value="MAJOR FACILITATOR SUPERFAMILY MULTIDRUG TRANSPORTER MFSC"/>
    <property type="match status" value="1"/>
</dbReference>
<feature type="transmembrane region" description="Helical" evidence="7">
    <location>
        <begin position="54"/>
        <end position="76"/>
    </location>
</feature>
<feature type="transmembrane region" description="Helical" evidence="7">
    <location>
        <begin position="178"/>
        <end position="199"/>
    </location>
</feature>
<keyword evidence="5 7" id="KW-1133">Transmembrane helix</keyword>
<accession>A0AAC9LAZ4</accession>
<feature type="transmembrane region" description="Helical" evidence="7">
    <location>
        <begin position="119"/>
        <end position="137"/>
    </location>
</feature>
<organism evidence="9 10">
    <name type="scientific">Actinoalloteichus fjordicus</name>
    <dbReference type="NCBI Taxonomy" id="1612552"/>
    <lineage>
        <taxon>Bacteria</taxon>
        <taxon>Bacillati</taxon>
        <taxon>Actinomycetota</taxon>
        <taxon>Actinomycetes</taxon>
        <taxon>Pseudonocardiales</taxon>
        <taxon>Pseudonocardiaceae</taxon>
        <taxon>Actinoalloteichus</taxon>
    </lineage>
</organism>
<dbReference type="PROSITE" id="PS50850">
    <property type="entry name" value="MFS"/>
    <property type="match status" value="1"/>
</dbReference>
<dbReference type="Gene3D" id="1.20.1720.10">
    <property type="entry name" value="Multidrug resistance protein D"/>
    <property type="match status" value="1"/>
</dbReference>
<feature type="transmembrane region" description="Helical" evidence="7">
    <location>
        <begin position="340"/>
        <end position="357"/>
    </location>
</feature>
<evidence type="ECO:0000256" key="3">
    <source>
        <dbReference type="ARBA" id="ARBA00022475"/>
    </source>
</evidence>
<evidence type="ECO:0000256" key="4">
    <source>
        <dbReference type="ARBA" id="ARBA00022692"/>
    </source>
</evidence>
<keyword evidence="6 7" id="KW-0472">Membrane</keyword>
<dbReference type="GO" id="GO:0005886">
    <property type="term" value="C:plasma membrane"/>
    <property type="evidence" value="ECO:0007669"/>
    <property type="project" value="UniProtKB-SubCell"/>
</dbReference>
<dbReference type="RefSeq" id="WP_075740174.1">
    <property type="nucleotide sequence ID" value="NZ_CP016076.1"/>
</dbReference>
<dbReference type="SUPFAM" id="SSF103473">
    <property type="entry name" value="MFS general substrate transporter"/>
    <property type="match status" value="1"/>
</dbReference>
<protein>
    <submittedName>
        <fullName evidence="9">Sugar phosphate permease</fullName>
    </submittedName>
</protein>
<dbReference type="Pfam" id="PF07690">
    <property type="entry name" value="MFS_1"/>
    <property type="match status" value="1"/>
</dbReference>
<evidence type="ECO:0000313" key="10">
    <source>
        <dbReference type="Proteomes" id="UP000185511"/>
    </source>
</evidence>
<evidence type="ECO:0000256" key="7">
    <source>
        <dbReference type="SAM" id="Phobius"/>
    </source>
</evidence>
<feature type="transmembrane region" description="Helical" evidence="7">
    <location>
        <begin position="149"/>
        <end position="166"/>
    </location>
</feature>
<dbReference type="InterPro" id="IPR011701">
    <property type="entry name" value="MFS"/>
</dbReference>
<feature type="transmembrane region" description="Helical" evidence="7">
    <location>
        <begin position="206"/>
        <end position="227"/>
    </location>
</feature>
<evidence type="ECO:0000256" key="6">
    <source>
        <dbReference type="ARBA" id="ARBA00023136"/>
    </source>
</evidence>
<feature type="transmembrane region" description="Helical" evidence="7">
    <location>
        <begin position="274"/>
        <end position="295"/>
    </location>
</feature>
<dbReference type="KEGG" id="acad:UA74_10955"/>
<evidence type="ECO:0000256" key="5">
    <source>
        <dbReference type="ARBA" id="ARBA00022989"/>
    </source>
</evidence>